<sequence>MIDLVQKEEEILSGLKDFQRATVERVHHLFTNEYSRVLVADEVGLGKTMVARGVIAKIARYHEERLHDDLFKVVYVCSNANIAGQNISKLKIDQRVTLAGMSDTRLSMQHIKIFEDTFDPEIKENYIQLIPLTPSTSFDMTVGCGSVLERALIFSVLNKYTPLNPYLNELDKLMVDKATGSWEYWKQVYGDRVEVCNLKSDGQYLKVMLEKVDDSFKQNPSLLDDVIKVCNVIEQEWELGKRVNGAAKVIQKLRKIMAEISVDLIDADLVIMDEFQRFPELINADGESETAMLASKFFNSPKADANDVKILLLSATPYKPYSTLEEITETGSDEHYKEFMQVTDFLFEKEPQHNKHFKKVWGNFSYALSQITEQDFAMVIAKKHEAENSLYKGIARTERILEKGSNEISEASLDEKPLEISEDDVLSYIKMDELLRNIGLKDKVPAEYVKSAPFLMSFMDRYKLKQKIARNFMENPNELTNDPHLWVDKKSIDKYGKLRETNARLRKLKEVAFPKGAERLMWIPPSLPYYEFGGAFFEQERFSKVLVFSAWEMVPRAIATLLSYDAERLTVGELVKRIPKKRRSKVHKYFHPRRFPQPRITFAMKDNIPANMNHLTLMYPSVTLSKLFNPIETLNRNLTLQDIKKDIKYNLQLLLNKITYESSENFSRQDERWYYIAPLMMDKNEESVQEWFNKDSLLSTINDNEEDTGTHDKVALEKHFEELRKIFHNEERLVLGKQPDDLLDVLTNMVLASPAVCVLRLFENPDDREFPYAVFLAKTIMDRFNTQEATSIIELEYGEKEHRAHWKNILKYSVDGNIQAMLDEYAHMLLEEGGLNKVELHGRNKQLIKTMIKTLNTHTASYNVDTYKTFKSRISNAKKKGNQYIKLRTNYAVGFYDTRNEDNTLNRKENIRLSFNSPFRPFVLSTTSIGQEGLDFHYYCRKIMHWNLPSNPIDLEQRDGRINRYKGHNIRQNIANKYGKITFKENVWQEMFAAANQMERDAETSELVPFWSLAGNQEINIERIFPLYPLSRDGAKYNRLMKILALYRLSLGQARQEDLLEYLLKNDIDENQLKELFMNLSPFSKEHQYS</sequence>
<dbReference type="RefSeq" id="WP_390298504.1">
    <property type="nucleotide sequence ID" value="NZ_JBHSFU010000011.1"/>
</dbReference>
<evidence type="ECO:0000313" key="1">
    <source>
        <dbReference type="EMBL" id="MFC4559740.1"/>
    </source>
</evidence>
<dbReference type="Proteomes" id="UP001595989">
    <property type="component" value="Unassembled WGS sequence"/>
</dbReference>
<accession>A0ABV9DP08</accession>
<gene>
    <name evidence="1" type="ORF">ACFO3D_16255</name>
</gene>
<reference evidence="2" key="1">
    <citation type="journal article" date="2019" name="Int. J. Syst. Evol. Microbiol.">
        <title>The Global Catalogue of Microorganisms (GCM) 10K type strain sequencing project: providing services to taxonomists for standard genome sequencing and annotation.</title>
        <authorList>
            <consortium name="The Broad Institute Genomics Platform"/>
            <consortium name="The Broad Institute Genome Sequencing Center for Infectious Disease"/>
            <person name="Wu L."/>
            <person name="Ma J."/>
        </authorList>
    </citation>
    <scope>NUCLEOTIDE SEQUENCE [LARGE SCALE GENOMIC DNA]</scope>
    <source>
        <strain evidence="2">CGMCC 4.7426</strain>
    </source>
</reference>
<keyword evidence="2" id="KW-1185">Reference proteome</keyword>
<comment type="caution">
    <text evidence="1">The sequence shown here is derived from an EMBL/GenBank/DDBJ whole genome shotgun (WGS) entry which is preliminary data.</text>
</comment>
<dbReference type="SUPFAM" id="SSF52540">
    <property type="entry name" value="P-loop containing nucleoside triphosphate hydrolases"/>
    <property type="match status" value="2"/>
</dbReference>
<name>A0ABV9DP08_9BACI</name>
<proteinExistence type="predicted"/>
<evidence type="ECO:0008006" key="3">
    <source>
        <dbReference type="Google" id="ProtNLM"/>
    </source>
</evidence>
<evidence type="ECO:0000313" key="2">
    <source>
        <dbReference type="Proteomes" id="UP001595989"/>
    </source>
</evidence>
<dbReference type="Gene3D" id="3.40.50.300">
    <property type="entry name" value="P-loop containing nucleotide triphosphate hydrolases"/>
    <property type="match status" value="2"/>
</dbReference>
<organism evidence="1 2">
    <name type="scientific">Virgibacillus kekensis</name>
    <dbReference type="NCBI Taxonomy" id="202261"/>
    <lineage>
        <taxon>Bacteria</taxon>
        <taxon>Bacillati</taxon>
        <taxon>Bacillota</taxon>
        <taxon>Bacilli</taxon>
        <taxon>Bacillales</taxon>
        <taxon>Bacillaceae</taxon>
        <taxon>Virgibacillus</taxon>
    </lineage>
</organism>
<dbReference type="InterPro" id="IPR027417">
    <property type="entry name" value="P-loop_NTPase"/>
</dbReference>
<dbReference type="EMBL" id="JBHSFU010000011">
    <property type="protein sequence ID" value="MFC4559740.1"/>
    <property type="molecule type" value="Genomic_DNA"/>
</dbReference>
<protein>
    <recommendedName>
        <fullName evidence="3">Helicase</fullName>
    </recommendedName>
</protein>